<dbReference type="InterPro" id="IPR027417">
    <property type="entry name" value="P-loop_NTPase"/>
</dbReference>
<protein>
    <submittedName>
        <fullName evidence="2">Branched-chain-amino-acid aminotransferase-like protein 2-like</fullName>
    </submittedName>
</protein>
<name>A0ABM0M7W9_SACKO</name>
<reference evidence="2" key="1">
    <citation type="submission" date="2025-08" db="UniProtKB">
        <authorList>
            <consortium name="RefSeq"/>
        </authorList>
    </citation>
    <scope>IDENTIFICATION</scope>
    <source>
        <tissue evidence="2">Testes</tissue>
    </source>
</reference>
<evidence type="ECO:0000313" key="1">
    <source>
        <dbReference type="Proteomes" id="UP000694865"/>
    </source>
</evidence>
<dbReference type="RefSeq" id="XP_006816110.1">
    <property type="nucleotide sequence ID" value="XM_006816047.1"/>
</dbReference>
<sequence>MSNSDNIRRVMLWAYPRSLSTAMEFSVAALDKIHIFHELYNFAFHNGEDKPTDRKQSVLVEGFSYRCVKETLEKDYPGKTAIFGKDIAYALDNDYSRLPRGYQHTFIIRDPRKTIPSYYKAATECGIRFDEWLPSSGGVKQLYDLFVYVTEMLGQEAIIIDAYDLCNNPRQILQKYCKKVGLQFQDKMLKWKPGNNDHWYILYKKAFFTEAFKGAAMRSREFLPMSYETVDMEGLPDYGVKQIEEAMPYYELLYDKRITKE</sequence>
<proteinExistence type="predicted"/>
<dbReference type="Pfam" id="PF19798">
    <property type="entry name" value="Sulfotransfer_5"/>
    <property type="match status" value="1"/>
</dbReference>
<dbReference type="PANTHER" id="PTHR48419:SF1">
    <property type="entry name" value="SULFOTRANSFERASE DOMAIN-CONTAINING PROTEIN"/>
    <property type="match status" value="1"/>
</dbReference>
<dbReference type="PANTHER" id="PTHR48419">
    <property type="entry name" value="SULFOTRANSFERASE DOMAIN-CONTAINING PROTEIN"/>
    <property type="match status" value="1"/>
</dbReference>
<dbReference type="Proteomes" id="UP000694865">
    <property type="component" value="Unplaced"/>
</dbReference>
<dbReference type="GeneID" id="102800842"/>
<evidence type="ECO:0000313" key="2">
    <source>
        <dbReference type="RefSeq" id="XP_006816110.1"/>
    </source>
</evidence>
<dbReference type="InterPro" id="IPR053226">
    <property type="entry name" value="Pyrrolopyrazine_biosynth_F"/>
</dbReference>
<organism evidence="1 2">
    <name type="scientific">Saccoglossus kowalevskii</name>
    <name type="common">Acorn worm</name>
    <dbReference type="NCBI Taxonomy" id="10224"/>
    <lineage>
        <taxon>Eukaryota</taxon>
        <taxon>Metazoa</taxon>
        <taxon>Hemichordata</taxon>
        <taxon>Enteropneusta</taxon>
        <taxon>Harrimaniidae</taxon>
        <taxon>Saccoglossus</taxon>
    </lineage>
</organism>
<keyword evidence="1" id="KW-1185">Reference proteome</keyword>
<accession>A0ABM0M7W9</accession>
<gene>
    <name evidence="2" type="primary">LOC102800842</name>
</gene>
<dbReference type="Gene3D" id="3.40.50.300">
    <property type="entry name" value="P-loop containing nucleotide triphosphate hydrolases"/>
    <property type="match status" value="1"/>
</dbReference>
<dbReference type="SUPFAM" id="SSF52540">
    <property type="entry name" value="P-loop containing nucleoside triphosphate hydrolases"/>
    <property type="match status" value="1"/>
</dbReference>